<accession>A0A9P0P6J5</accession>
<name>A0A9P0P6J5_ACAOB</name>
<evidence type="ECO:0000313" key="2">
    <source>
        <dbReference type="Proteomes" id="UP001152888"/>
    </source>
</evidence>
<comment type="caution">
    <text evidence="1">The sequence shown here is derived from an EMBL/GenBank/DDBJ whole genome shotgun (WGS) entry which is preliminary data.</text>
</comment>
<proteinExistence type="predicted"/>
<dbReference type="Proteomes" id="UP001152888">
    <property type="component" value="Unassembled WGS sequence"/>
</dbReference>
<evidence type="ECO:0000313" key="1">
    <source>
        <dbReference type="EMBL" id="CAH1967362.1"/>
    </source>
</evidence>
<dbReference type="EMBL" id="CAKOFQ010006744">
    <property type="protein sequence ID" value="CAH1967362.1"/>
    <property type="molecule type" value="Genomic_DNA"/>
</dbReference>
<sequence>MDKVKMEVGHKPQIEKNFGVKSSRKMPIPTVRFLKKNMSKVSKKITKREYCRWTSEDMDHAINAYK</sequence>
<dbReference type="AlphaFoldDB" id="A0A9P0P6J5"/>
<keyword evidence="2" id="KW-1185">Reference proteome</keyword>
<protein>
    <submittedName>
        <fullName evidence="1">Uncharacterized protein</fullName>
    </submittedName>
</protein>
<organism evidence="1 2">
    <name type="scientific">Acanthoscelides obtectus</name>
    <name type="common">Bean weevil</name>
    <name type="synonym">Bruchus obtectus</name>
    <dbReference type="NCBI Taxonomy" id="200917"/>
    <lineage>
        <taxon>Eukaryota</taxon>
        <taxon>Metazoa</taxon>
        <taxon>Ecdysozoa</taxon>
        <taxon>Arthropoda</taxon>
        <taxon>Hexapoda</taxon>
        <taxon>Insecta</taxon>
        <taxon>Pterygota</taxon>
        <taxon>Neoptera</taxon>
        <taxon>Endopterygota</taxon>
        <taxon>Coleoptera</taxon>
        <taxon>Polyphaga</taxon>
        <taxon>Cucujiformia</taxon>
        <taxon>Chrysomeloidea</taxon>
        <taxon>Chrysomelidae</taxon>
        <taxon>Bruchinae</taxon>
        <taxon>Bruchini</taxon>
        <taxon>Acanthoscelides</taxon>
    </lineage>
</organism>
<gene>
    <name evidence="1" type="ORF">ACAOBT_LOCUS7362</name>
</gene>
<reference evidence="1" key="1">
    <citation type="submission" date="2022-03" db="EMBL/GenBank/DDBJ databases">
        <authorList>
            <person name="Sayadi A."/>
        </authorList>
    </citation>
    <scope>NUCLEOTIDE SEQUENCE</scope>
</reference>